<comment type="caution">
    <text evidence="3">The sequence shown here is derived from an EMBL/GenBank/DDBJ whole genome shotgun (WGS) entry which is preliminary data.</text>
</comment>
<evidence type="ECO:0000313" key="3">
    <source>
        <dbReference type="EMBL" id="PIS22097.1"/>
    </source>
</evidence>
<keyword evidence="1" id="KW-1133">Transmembrane helix</keyword>
<evidence type="ECO:0000259" key="2">
    <source>
        <dbReference type="Pfam" id="PF16192"/>
    </source>
</evidence>
<accession>A0A2H0XAX4</accession>
<evidence type="ECO:0000256" key="1">
    <source>
        <dbReference type="SAM" id="Phobius"/>
    </source>
</evidence>
<dbReference type="Proteomes" id="UP000231252">
    <property type="component" value="Unassembled WGS sequence"/>
</dbReference>
<name>A0A2H0XAX4_UNCKA</name>
<keyword evidence="1" id="KW-0472">Membrane</keyword>
<dbReference type="AlphaFoldDB" id="A0A2H0XAX4"/>
<feature type="transmembrane region" description="Helical" evidence="1">
    <location>
        <begin position="51"/>
        <end position="69"/>
    </location>
</feature>
<dbReference type="EMBL" id="PEYU01000083">
    <property type="protein sequence ID" value="PIS22097.1"/>
    <property type="molecule type" value="Genomic_DNA"/>
</dbReference>
<proteinExistence type="predicted"/>
<protein>
    <recommendedName>
        <fullName evidence="2">Protein O-mannosyl-transferase C-terminal four TM domain-containing protein</fullName>
    </recommendedName>
</protein>
<dbReference type="InterPro" id="IPR032421">
    <property type="entry name" value="PMT_4TMC"/>
</dbReference>
<dbReference type="Pfam" id="PF16192">
    <property type="entry name" value="PMT_4TMC"/>
    <property type="match status" value="1"/>
</dbReference>
<feature type="transmembrane region" description="Helical" evidence="1">
    <location>
        <begin position="20"/>
        <end position="39"/>
    </location>
</feature>
<gene>
    <name evidence="3" type="ORF">COT50_03725</name>
</gene>
<sequence>MLAYYFIFWLPWVFSPRLMFIYHYLPSVPFLVVCTAVILEKLITTCKRWGATVAVCYILVVAVTFAHMYPCWTGMPIEKTTGDNYLWQKVLK</sequence>
<keyword evidence="1" id="KW-0812">Transmembrane</keyword>
<organism evidence="3 4">
    <name type="scientific">candidate division WWE3 bacterium CG08_land_8_20_14_0_20_41_10</name>
    <dbReference type="NCBI Taxonomy" id="1975085"/>
    <lineage>
        <taxon>Bacteria</taxon>
        <taxon>Katanobacteria</taxon>
    </lineage>
</organism>
<evidence type="ECO:0000313" key="4">
    <source>
        <dbReference type="Proteomes" id="UP000231252"/>
    </source>
</evidence>
<reference evidence="4" key="1">
    <citation type="submission" date="2017-09" db="EMBL/GenBank/DDBJ databases">
        <title>Depth-based differentiation of microbial function through sediment-hosted aquifers and enrichment of novel symbionts in the deep terrestrial subsurface.</title>
        <authorList>
            <person name="Probst A.J."/>
            <person name="Ladd B."/>
            <person name="Jarett J.K."/>
            <person name="Geller-Mcgrath D.E."/>
            <person name="Sieber C.M.K."/>
            <person name="Emerson J.B."/>
            <person name="Anantharaman K."/>
            <person name="Thomas B.C."/>
            <person name="Malmstrom R."/>
            <person name="Stieglmeier M."/>
            <person name="Klingl A."/>
            <person name="Woyke T."/>
            <person name="Ryan C.M."/>
            <person name="Banfield J.F."/>
        </authorList>
    </citation>
    <scope>NUCLEOTIDE SEQUENCE [LARGE SCALE GENOMIC DNA]</scope>
</reference>
<feature type="domain" description="Protein O-mannosyl-transferase C-terminal four TM" evidence="2">
    <location>
        <begin position="3"/>
        <end position="85"/>
    </location>
</feature>